<accession>A0A8H6NBS7</accession>
<proteinExistence type="predicted"/>
<organism evidence="2 3">
    <name type="scientific">Colletotrichum plurivorum</name>
    <dbReference type="NCBI Taxonomy" id="2175906"/>
    <lineage>
        <taxon>Eukaryota</taxon>
        <taxon>Fungi</taxon>
        <taxon>Dikarya</taxon>
        <taxon>Ascomycota</taxon>
        <taxon>Pezizomycotina</taxon>
        <taxon>Sordariomycetes</taxon>
        <taxon>Hypocreomycetidae</taxon>
        <taxon>Glomerellales</taxon>
        <taxon>Glomerellaceae</taxon>
        <taxon>Colletotrichum</taxon>
        <taxon>Colletotrichum orchidearum species complex</taxon>
    </lineage>
</organism>
<comment type="caution">
    <text evidence="2">The sequence shown here is derived from an EMBL/GenBank/DDBJ whole genome shotgun (WGS) entry which is preliminary data.</text>
</comment>
<sequence length="115" mass="13021">MSRKEVHHLLPRGWQSGQEDEYVAPYRRWTTSLRRSGAPTPHLQPAPSREPRQPHLRTQTGPGSNPSHKFATSPAYNLSFVRGGAVQTSHHRHFLGRHPRLVAAASRDLRSILVH</sequence>
<feature type="region of interest" description="Disordered" evidence="1">
    <location>
        <begin position="33"/>
        <end position="73"/>
    </location>
</feature>
<feature type="compositionally biased region" description="Polar residues" evidence="1">
    <location>
        <begin position="56"/>
        <end position="67"/>
    </location>
</feature>
<reference evidence="2" key="1">
    <citation type="journal article" date="2020" name="Phytopathology">
        <title>Genome Sequence Resources of Colletotrichum truncatum, C. plurivorum, C. musicola, and C. sojae: Four Species Pathogenic to Soybean (Glycine max).</title>
        <authorList>
            <person name="Rogerio F."/>
            <person name="Boufleur T.R."/>
            <person name="Ciampi-Guillardi M."/>
            <person name="Sukno S.A."/>
            <person name="Thon M.R."/>
            <person name="Massola Junior N.S."/>
            <person name="Baroncelli R."/>
        </authorList>
    </citation>
    <scope>NUCLEOTIDE SEQUENCE</scope>
    <source>
        <strain evidence="2">LFN00145</strain>
    </source>
</reference>
<dbReference type="AlphaFoldDB" id="A0A8H6NBS7"/>
<keyword evidence="3" id="KW-1185">Reference proteome</keyword>
<name>A0A8H6NBS7_9PEZI</name>
<evidence type="ECO:0000256" key="1">
    <source>
        <dbReference type="SAM" id="MobiDB-lite"/>
    </source>
</evidence>
<evidence type="ECO:0000313" key="3">
    <source>
        <dbReference type="Proteomes" id="UP000654918"/>
    </source>
</evidence>
<protein>
    <submittedName>
        <fullName evidence="2">Uncharacterized protein</fullName>
    </submittedName>
</protein>
<gene>
    <name evidence="2" type="ORF">CPLU01_08937</name>
</gene>
<evidence type="ECO:0000313" key="2">
    <source>
        <dbReference type="EMBL" id="KAF6827732.1"/>
    </source>
</evidence>
<dbReference type="Proteomes" id="UP000654918">
    <property type="component" value="Unassembled WGS sequence"/>
</dbReference>
<dbReference type="EMBL" id="WIGO01000133">
    <property type="protein sequence ID" value="KAF6827732.1"/>
    <property type="molecule type" value="Genomic_DNA"/>
</dbReference>